<dbReference type="RefSeq" id="XP_066826958.1">
    <property type="nucleotide sequence ID" value="XM_066971950.1"/>
</dbReference>
<dbReference type="Proteomes" id="UP001497383">
    <property type="component" value="Chromosome 2"/>
</dbReference>
<sequence>MLQHILKAQLSNVFRQPGHIPRLTQALPRQLSLTQPATPTISPLQSLLGLVQRRYKSRGNTYQPNTLKRKRTFGFLARLRTKGGQKVLARRRAKGRWFLTH</sequence>
<dbReference type="InterPro" id="IPR000271">
    <property type="entry name" value="Ribosomal_bL34"/>
</dbReference>
<evidence type="ECO:0000313" key="11">
    <source>
        <dbReference type="EMBL" id="CAK9440888.1"/>
    </source>
</evidence>
<evidence type="ECO:0000313" key="9">
    <source>
        <dbReference type="EMBL" id="CAK9439808.1"/>
    </source>
</evidence>
<keyword evidence="13" id="KW-1185">Reference proteome</keyword>
<dbReference type="HAMAP" id="MF_00391">
    <property type="entry name" value="Ribosomal_bL34"/>
    <property type="match status" value="1"/>
</dbReference>
<organism evidence="12 13">
    <name type="scientific">Lodderomyces beijingensis</name>
    <dbReference type="NCBI Taxonomy" id="1775926"/>
    <lineage>
        <taxon>Eukaryota</taxon>
        <taxon>Fungi</taxon>
        <taxon>Dikarya</taxon>
        <taxon>Ascomycota</taxon>
        <taxon>Saccharomycotina</taxon>
        <taxon>Pichiomycetes</taxon>
        <taxon>Debaryomycetaceae</taxon>
        <taxon>Candida/Lodderomyces clade</taxon>
        <taxon>Lodderomyces</taxon>
    </lineage>
</organism>
<dbReference type="EMBL" id="OZ022411">
    <property type="protein sequence ID" value="CAK9441874.1"/>
    <property type="molecule type" value="Genomic_DNA"/>
</dbReference>
<dbReference type="EMBL" id="OZ022410">
    <property type="protein sequence ID" value="CAK9440888.1"/>
    <property type="molecule type" value="Genomic_DNA"/>
</dbReference>
<evidence type="ECO:0000256" key="3">
    <source>
        <dbReference type="ARBA" id="ARBA00023274"/>
    </source>
</evidence>
<dbReference type="Proteomes" id="UP001497383">
    <property type="component" value="Chromosome 4"/>
</dbReference>
<dbReference type="EMBL" id="OZ022405">
    <property type="protein sequence ID" value="CAK9435293.1"/>
    <property type="molecule type" value="Genomic_DNA"/>
</dbReference>
<evidence type="ECO:0000313" key="12">
    <source>
        <dbReference type="EMBL" id="CAK9441874.1"/>
    </source>
</evidence>
<dbReference type="PANTHER" id="PTHR14503:SF4">
    <property type="entry name" value="LARGE RIBOSOMAL SUBUNIT PROTEIN BL34M"/>
    <property type="match status" value="1"/>
</dbReference>
<dbReference type="EMBL" id="OZ022406">
    <property type="protein sequence ID" value="CAK9437722.1"/>
    <property type="molecule type" value="Genomic_DNA"/>
</dbReference>
<dbReference type="EMBL" id="OZ022406">
    <property type="protein sequence ID" value="CAK9436665.1"/>
    <property type="molecule type" value="Genomic_DNA"/>
</dbReference>
<dbReference type="Proteomes" id="UP001497383">
    <property type="component" value="Chromosome 7"/>
</dbReference>
<evidence type="ECO:0000313" key="10">
    <source>
        <dbReference type="EMBL" id="CAK9440757.1"/>
    </source>
</evidence>
<dbReference type="NCBIfam" id="TIGR01030">
    <property type="entry name" value="rpmH_bact"/>
    <property type="match status" value="1"/>
</dbReference>
<evidence type="ECO:0000313" key="13">
    <source>
        <dbReference type="Proteomes" id="UP001497383"/>
    </source>
</evidence>
<dbReference type="Pfam" id="PF00468">
    <property type="entry name" value="Ribosomal_L34"/>
    <property type="match status" value="1"/>
</dbReference>
<evidence type="ECO:0000313" key="6">
    <source>
        <dbReference type="EMBL" id="CAK9436665.1"/>
    </source>
</evidence>
<comment type="similarity">
    <text evidence="1">Belongs to the bacterial ribosomal protein bL34 family.</text>
</comment>
<evidence type="ECO:0000313" key="5">
    <source>
        <dbReference type="EMBL" id="CAK9436624.1"/>
    </source>
</evidence>
<dbReference type="EMBL" id="OZ022408">
    <property type="protein sequence ID" value="CAK9438873.1"/>
    <property type="molecule type" value="Genomic_DNA"/>
</dbReference>
<gene>
    <name evidence="4" type="ORF">LODBEIA_P00200</name>
    <name evidence="5" type="ORF">LODBEIA_P11480</name>
    <name evidence="6" type="ORF">LODBEIA_P11870</name>
    <name evidence="7" type="ORF">LODBEIA_P21000</name>
    <name evidence="8" type="ORF">LODBEIA_P30970</name>
    <name evidence="9" type="ORF">LODBEIA_P39080</name>
    <name evidence="10" type="ORF">LODBEIA_P47180</name>
    <name evidence="11" type="ORF">LODBEIA_P47570</name>
    <name evidence="12" type="ORF">LODBEIA_P57420</name>
</gene>
<accession>A0ABP0ZTQ1</accession>
<name>A0ABP0ZTQ1_9ASCO</name>
<dbReference type="EMBL" id="OZ022409">
    <property type="protein sequence ID" value="CAK9440757.1"/>
    <property type="molecule type" value="Genomic_DNA"/>
</dbReference>
<dbReference type="PANTHER" id="PTHR14503">
    <property type="entry name" value="MITOCHONDRIAL RIBOSOMAL PROTEIN 34 FAMILY MEMBER"/>
    <property type="match status" value="1"/>
</dbReference>
<dbReference type="Proteomes" id="UP001497383">
    <property type="component" value="Chromosome 6"/>
</dbReference>
<dbReference type="Gene3D" id="1.10.287.3980">
    <property type="match status" value="1"/>
</dbReference>
<evidence type="ECO:0000313" key="7">
    <source>
        <dbReference type="EMBL" id="CAK9437722.1"/>
    </source>
</evidence>
<reference evidence="12 13" key="1">
    <citation type="submission" date="2024-03" db="EMBL/GenBank/DDBJ databases">
        <authorList>
            <person name="Brejova B."/>
        </authorList>
    </citation>
    <scope>NUCLEOTIDE SEQUENCE [LARGE SCALE GENOMIC DNA]</scope>
    <source>
        <strain evidence="12 13">CBS 14171</strain>
    </source>
</reference>
<proteinExistence type="inferred from homology"/>
<evidence type="ECO:0000313" key="8">
    <source>
        <dbReference type="EMBL" id="CAK9438873.1"/>
    </source>
</evidence>
<evidence type="ECO:0000256" key="2">
    <source>
        <dbReference type="ARBA" id="ARBA00022980"/>
    </source>
</evidence>
<dbReference type="GeneID" id="92205216"/>
<dbReference type="EMBL" id="OZ022405">
    <property type="protein sequence ID" value="CAK9436624.1"/>
    <property type="molecule type" value="Genomic_DNA"/>
</dbReference>
<dbReference type="Proteomes" id="UP001497383">
    <property type="component" value="Chromosome 1"/>
</dbReference>
<dbReference type="EMBL" id="OZ022408">
    <property type="protein sequence ID" value="CAK9439808.1"/>
    <property type="molecule type" value="Genomic_DNA"/>
</dbReference>
<keyword evidence="3" id="KW-0687">Ribonucleoprotein</keyword>
<evidence type="ECO:0000313" key="4">
    <source>
        <dbReference type="EMBL" id="CAK9435293.1"/>
    </source>
</evidence>
<evidence type="ECO:0008006" key="14">
    <source>
        <dbReference type="Google" id="ProtNLM"/>
    </source>
</evidence>
<dbReference type="Proteomes" id="UP001497383">
    <property type="component" value="Chromosome 5"/>
</dbReference>
<keyword evidence="2" id="KW-0689">Ribosomal protein</keyword>
<protein>
    <recommendedName>
        <fullName evidence="14">Ribosomal protein L34</fullName>
    </recommendedName>
</protein>
<evidence type="ECO:0000256" key="1">
    <source>
        <dbReference type="ARBA" id="ARBA00010111"/>
    </source>
</evidence>